<evidence type="ECO:0000256" key="4">
    <source>
        <dbReference type="SAM" id="MobiDB-lite"/>
    </source>
</evidence>
<keyword evidence="3" id="KW-0472">Membrane</keyword>
<dbReference type="Proteomes" id="UP001177023">
    <property type="component" value="Unassembled WGS sequence"/>
</dbReference>
<name>A0AA36CU24_9BILA</name>
<dbReference type="PANTHER" id="PTHR45738">
    <property type="entry name" value="POLYPHOSPHOINOSITIDE PHOSPHATASE"/>
    <property type="match status" value="1"/>
</dbReference>
<gene>
    <name evidence="6" type="ORF">MSPICULIGERA_LOCUS13590</name>
</gene>
<dbReference type="PROSITE" id="PS50275">
    <property type="entry name" value="SAC"/>
    <property type="match status" value="1"/>
</dbReference>
<sequence length="824" mass="93843">MPGRLRRVTVYETGTKFYIVGSDYSRKKFNLLKIDRLESKVLLTGEPENDYTEAEIMELLATVSEGSSTVDGLLPNSAEEQRYVKIFQSVDLSTDFYFSYTYDLSRSLQENYLSSDWKKGGFKKSSADTRFVWNGFLLEPLRQNAISERWMVEVIHGFVAQQLVELPLTQLSLILVGRRSARYAGTRFLKRGANLKGDVANDVETEQIIWDRGAPQSWKDGRFTAFVQRRGSVPLRWSQDPSTRGVVGKPLIMIDIHEPHAQTAGAHFRELLKKYGAPIVVYNLVKRREKRRHESLLHEQFLRTVNYLNQFLPDEEQIAYVAFDVARCNKSPDMNVLSMLNDTAMRAVLAHGWFQTFKIPHRQELNPRDVFRNFQPKYVDPGVMLQRGISRTNCVDCLDRTNVAQFAIGKAALACQLFGMGLLDEPFVDLSSELCRAFEELYDSHGDTLAWQYAGSQLVHSIKTYKKTAALQERSRDVLQTLSRYYSNTFGDYDKQAAINLFLGIFRPQISCRSTLWELTSDYYLHFPTNRRVLTDYCAWMYDTEELEKILEEYEIIDDGAPPKAKGGDEAPTDPIAVYSIVCTNSETEFDVFHRAFELEPLENKKNQKAYFETKKITIGGVNDPVASTGMFWTKGKSEGSPVPQKKPKSKKDKKGALTDEEEDENDDESQRATKEETVVMEPAFNRLCPPQPEATGCARSADDKSDSTVLFTGLRTRKSVYGIDRLDPAQNDADHYTHYVERAGIVVDPEDWVKNKPTLLTQIRLPGECGNVRRMTSIFTTDNAIHTEVPEVSAASRQFYELSAHPAARLPSPKDWSIFTAYG</sequence>
<dbReference type="Pfam" id="PF02383">
    <property type="entry name" value="Syja_N"/>
    <property type="match status" value="1"/>
</dbReference>
<comment type="caution">
    <text evidence="6">The sequence shown here is derived from an EMBL/GenBank/DDBJ whole genome shotgun (WGS) entry which is preliminary data.</text>
</comment>
<feature type="compositionally biased region" description="Acidic residues" evidence="4">
    <location>
        <begin position="659"/>
        <end position="668"/>
    </location>
</feature>
<dbReference type="InterPro" id="IPR043573">
    <property type="entry name" value="Fig4-like"/>
</dbReference>
<feature type="compositionally biased region" description="Basic and acidic residues" evidence="4">
    <location>
        <begin position="669"/>
        <end position="678"/>
    </location>
</feature>
<keyword evidence="7" id="KW-1185">Reference proteome</keyword>
<evidence type="ECO:0000256" key="2">
    <source>
        <dbReference type="ARBA" id="ARBA00022801"/>
    </source>
</evidence>
<evidence type="ECO:0000313" key="6">
    <source>
        <dbReference type="EMBL" id="CAJ0575276.1"/>
    </source>
</evidence>
<evidence type="ECO:0000313" key="7">
    <source>
        <dbReference type="Proteomes" id="UP001177023"/>
    </source>
</evidence>
<feature type="domain" description="SAC" evidence="5">
    <location>
        <begin position="87"/>
        <end position="455"/>
    </location>
</feature>
<dbReference type="InterPro" id="IPR002013">
    <property type="entry name" value="SAC_dom"/>
</dbReference>
<dbReference type="GO" id="GO:0043813">
    <property type="term" value="F:phosphatidylinositol-3,5-bisphosphate 5-phosphatase activity"/>
    <property type="evidence" value="ECO:0007669"/>
    <property type="project" value="InterPro"/>
</dbReference>
<reference evidence="6" key="1">
    <citation type="submission" date="2023-06" db="EMBL/GenBank/DDBJ databases">
        <authorList>
            <person name="Delattre M."/>
        </authorList>
    </citation>
    <scope>NUCLEOTIDE SEQUENCE</scope>
    <source>
        <strain evidence="6">AF72</strain>
    </source>
</reference>
<accession>A0AA36CU24</accession>
<evidence type="ECO:0000256" key="3">
    <source>
        <dbReference type="ARBA" id="ARBA00023136"/>
    </source>
</evidence>
<evidence type="ECO:0000256" key="1">
    <source>
        <dbReference type="ARBA" id="ARBA00004308"/>
    </source>
</evidence>
<evidence type="ECO:0000259" key="5">
    <source>
        <dbReference type="PROSITE" id="PS50275"/>
    </source>
</evidence>
<dbReference type="AlphaFoldDB" id="A0AA36CU24"/>
<protein>
    <recommendedName>
        <fullName evidence="5">SAC domain-containing protein</fullName>
    </recommendedName>
</protein>
<organism evidence="6 7">
    <name type="scientific">Mesorhabditis spiculigera</name>
    <dbReference type="NCBI Taxonomy" id="96644"/>
    <lineage>
        <taxon>Eukaryota</taxon>
        <taxon>Metazoa</taxon>
        <taxon>Ecdysozoa</taxon>
        <taxon>Nematoda</taxon>
        <taxon>Chromadorea</taxon>
        <taxon>Rhabditida</taxon>
        <taxon>Rhabditina</taxon>
        <taxon>Rhabditomorpha</taxon>
        <taxon>Rhabditoidea</taxon>
        <taxon>Rhabditidae</taxon>
        <taxon>Mesorhabditinae</taxon>
        <taxon>Mesorhabditis</taxon>
    </lineage>
</organism>
<dbReference type="EMBL" id="CATQJA010002637">
    <property type="protein sequence ID" value="CAJ0575276.1"/>
    <property type="molecule type" value="Genomic_DNA"/>
</dbReference>
<feature type="non-terminal residue" evidence="6">
    <location>
        <position position="1"/>
    </location>
</feature>
<dbReference type="GO" id="GO:0012505">
    <property type="term" value="C:endomembrane system"/>
    <property type="evidence" value="ECO:0007669"/>
    <property type="project" value="UniProtKB-SubCell"/>
</dbReference>
<dbReference type="GO" id="GO:0046856">
    <property type="term" value="P:phosphatidylinositol dephosphorylation"/>
    <property type="evidence" value="ECO:0007669"/>
    <property type="project" value="InterPro"/>
</dbReference>
<feature type="region of interest" description="Disordered" evidence="4">
    <location>
        <begin position="630"/>
        <end position="682"/>
    </location>
</feature>
<proteinExistence type="predicted"/>
<comment type="subcellular location">
    <subcellularLocation>
        <location evidence="1">Endomembrane system</location>
    </subcellularLocation>
</comment>
<keyword evidence="2" id="KW-0378">Hydrolase</keyword>
<dbReference type="PANTHER" id="PTHR45738:SF5">
    <property type="entry name" value="POLYPHOSPHOINOSITIDE PHOSPHATASE"/>
    <property type="match status" value="1"/>
</dbReference>